<accession>G5SP17</accession>
<comment type="caution">
    <text evidence="1">The sequence shown here is derived from an EMBL/GenBank/DDBJ whole genome shotgun (WGS) entry which is preliminary data.</text>
</comment>
<name>G5SP17_9BACT</name>
<dbReference type="PATRIC" id="fig|762968.3.peg.904"/>
<evidence type="ECO:0000313" key="1">
    <source>
        <dbReference type="EMBL" id="EHH00964.1"/>
    </source>
</evidence>
<gene>
    <name evidence="1" type="ORF">HMPREF9441_01012</name>
</gene>
<sequence length="55" mass="6415">MHNFKISPYGLKKVFKSLIPDGPMKLWSFRVRGLYFIQADGATDRKAVRKEKMNV</sequence>
<proteinExistence type="predicted"/>
<dbReference type="Proteomes" id="UP000003598">
    <property type="component" value="Unassembled WGS sequence"/>
</dbReference>
<evidence type="ECO:0000313" key="2">
    <source>
        <dbReference type="Proteomes" id="UP000003598"/>
    </source>
</evidence>
<protein>
    <submittedName>
        <fullName evidence="1">Uncharacterized protein</fullName>
    </submittedName>
</protein>
<dbReference type="AlphaFoldDB" id="G5SP17"/>
<reference evidence="1 2" key="1">
    <citation type="submission" date="2011-03" db="EMBL/GenBank/DDBJ databases">
        <authorList>
            <person name="Weinstock G."/>
            <person name="Sodergren E."/>
            <person name="Clifton S."/>
            <person name="Fulton L."/>
            <person name="Fulton B."/>
            <person name="Courtney L."/>
            <person name="Fronick C."/>
            <person name="Harrison M."/>
            <person name="Strong C."/>
            <person name="Farmer C."/>
            <person name="Delahaunty K."/>
            <person name="Markovic C."/>
            <person name="Hall O."/>
            <person name="Minx P."/>
            <person name="Tomlinson C."/>
            <person name="Mitreva M."/>
            <person name="Hou S."/>
            <person name="Chen J."/>
            <person name="Wollam A."/>
            <person name="Pepin K.H."/>
            <person name="Johnson M."/>
            <person name="Bhonagiri V."/>
            <person name="Zhang X."/>
            <person name="Suruliraj S."/>
            <person name="Warren W."/>
            <person name="Chinwalla A."/>
            <person name="Mardis E.R."/>
            <person name="Wilson R.K."/>
        </authorList>
    </citation>
    <scope>NUCLEOTIDE SEQUENCE [LARGE SCALE GENOMIC DNA]</scope>
    <source>
        <strain evidence="1 2">YIT 11840</strain>
    </source>
</reference>
<dbReference type="EMBL" id="AFFY01000016">
    <property type="protein sequence ID" value="EHH00964.1"/>
    <property type="molecule type" value="Genomic_DNA"/>
</dbReference>
<dbReference type="STRING" id="762968.HMPREF9441_01012"/>
<organism evidence="1 2">
    <name type="scientific">Paraprevotella clara YIT 11840</name>
    <dbReference type="NCBI Taxonomy" id="762968"/>
    <lineage>
        <taxon>Bacteria</taxon>
        <taxon>Pseudomonadati</taxon>
        <taxon>Bacteroidota</taxon>
        <taxon>Bacteroidia</taxon>
        <taxon>Bacteroidales</taxon>
        <taxon>Prevotellaceae</taxon>
        <taxon>Paraprevotella</taxon>
    </lineage>
</organism>
<keyword evidence="2" id="KW-1185">Reference proteome</keyword>
<dbReference type="HOGENOM" id="CLU_3028094_0_0_10"/>